<dbReference type="FunFam" id="3.40.50.720:FF:000084">
    <property type="entry name" value="Short-chain dehydrogenase reductase"/>
    <property type="match status" value="1"/>
</dbReference>
<dbReference type="InterPro" id="IPR036291">
    <property type="entry name" value="NAD(P)-bd_dom_sf"/>
</dbReference>
<gene>
    <name evidence="5" type="ORF">JHE00_24035</name>
</gene>
<dbReference type="CDD" id="cd05233">
    <property type="entry name" value="SDR_c"/>
    <property type="match status" value="1"/>
</dbReference>
<evidence type="ECO:0000256" key="2">
    <source>
        <dbReference type="ARBA" id="ARBA00023002"/>
    </source>
</evidence>
<protein>
    <submittedName>
        <fullName evidence="5">SDR family oxidoreductase</fullName>
    </submittedName>
</protein>
<dbReference type="PANTHER" id="PTHR24321">
    <property type="entry name" value="DEHYDROGENASES, SHORT CHAIN"/>
    <property type="match status" value="1"/>
</dbReference>
<keyword evidence="2" id="KW-0560">Oxidoreductase</keyword>
<evidence type="ECO:0000256" key="3">
    <source>
        <dbReference type="ARBA" id="ARBA00023027"/>
    </source>
</evidence>
<dbReference type="Gene3D" id="3.40.50.720">
    <property type="entry name" value="NAD(P)-binding Rossmann-like Domain"/>
    <property type="match status" value="1"/>
</dbReference>
<dbReference type="Proteomes" id="UP000635245">
    <property type="component" value="Unassembled WGS sequence"/>
</dbReference>
<evidence type="ECO:0000313" key="5">
    <source>
        <dbReference type="EMBL" id="MBK1787405.1"/>
    </source>
</evidence>
<dbReference type="NCBIfam" id="NF005559">
    <property type="entry name" value="PRK07231.1"/>
    <property type="match status" value="1"/>
</dbReference>
<dbReference type="PRINTS" id="PR00080">
    <property type="entry name" value="SDRFAMILY"/>
</dbReference>
<keyword evidence="6" id="KW-1185">Reference proteome</keyword>
<dbReference type="PRINTS" id="PR00081">
    <property type="entry name" value="GDHRDH"/>
</dbReference>
<name>A0A934V7M8_9PSEU</name>
<evidence type="ECO:0000313" key="6">
    <source>
        <dbReference type="Proteomes" id="UP000635245"/>
    </source>
</evidence>
<dbReference type="Pfam" id="PF13561">
    <property type="entry name" value="adh_short_C2"/>
    <property type="match status" value="1"/>
</dbReference>
<dbReference type="SMART" id="SM00822">
    <property type="entry name" value="PKS_KR"/>
    <property type="match status" value="1"/>
</dbReference>
<comment type="caution">
    <text evidence="5">The sequence shown here is derived from an EMBL/GenBank/DDBJ whole genome shotgun (WGS) entry which is preliminary data.</text>
</comment>
<dbReference type="AlphaFoldDB" id="A0A934V7M8"/>
<dbReference type="InterPro" id="IPR057326">
    <property type="entry name" value="KR_dom"/>
</dbReference>
<dbReference type="EMBL" id="JAENJH010000006">
    <property type="protein sequence ID" value="MBK1787405.1"/>
    <property type="molecule type" value="Genomic_DNA"/>
</dbReference>
<proteinExistence type="inferred from homology"/>
<dbReference type="GO" id="GO:0016491">
    <property type="term" value="F:oxidoreductase activity"/>
    <property type="evidence" value="ECO:0007669"/>
    <property type="project" value="UniProtKB-KW"/>
</dbReference>
<keyword evidence="3" id="KW-0520">NAD</keyword>
<dbReference type="PANTHER" id="PTHR24321:SF8">
    <property type="entry name" value="ESTRADIOL 17-BETA-DEHYDROGENASE 8-RELATED"/>
    <property type="match status" value="1"/>
</dbReference>
<organism evidence="5 6">
    <name type="scientific">Prauserella cavernicola</name>
    <dbReference type="NCBI Taxonomy" id="2800127"/>
    <lineage>
        <taxon>Bacteria</taxon>
        <taxon>Bacillati</taxon>
        <taxon>Actinomycetota</taxon>
        <taxon>Actinomycetes</taxon>
        <taxon>Pseudonocardiales</taxon>
        <taxon>Pseudonocardiaceae</taxon>
        <taxon>Prauserella</taxon>
    </lineage>
</organism>
<comment type="similarity">
    <text evidence="1">Belongs to the short-chain dehydrogenases/reductases (SDR) family.</text>
</comment>
<feature type="domain" description="Ketoreductase" evidence="4">
    <location>
        <begin position="39"/>
        <end position="219"/>
    </location>
</feature>
<sequence>MTGSCASQPVPLRVTYRVDFSSGRETRGGIAVVGRFDGSVAAVTGAGSGLGRAAAERLAAEGAEVVLLDRDHSAITELASRLPGATPYQLDVSDSAAVDSVFDDVVGRHGPLGAVFNNAGIAAEQAPLHLTTDENWAAVLRVNADGAFYVLRATLRAMVAAGGGAVVNMSSSSGLSGKRHMAPYSFSKAGIVNLTRSAAIEYADRGIRVNAVAPAAVRTPLVEKHIRTAPDPEAMERLVTSQSPIPGMATPADVAGVVTFLLSDDAAWITGLTVPVDGGYHAI</sequence>
<dbReference type="InterPro" id="IPR002347">
    <property type="entry name" value="SDR_fam"/>
</dbReference>
<accession>A0A934V7M8</accession>
<reference evidence="5" key="1">
    <citation type="submission" date="2020-12" db="EMBL/GenBank/DDBJ databases">
        <title>Prauserella sp. ASG 168, a novel actinomycete isolated from cave rock.</title>
        <authorList>
            <person name="Suriyachadkun C."/>
        </authorList>
    </citation>
    <scope>NUCLEOTIDE SEQUENCE</scope>
    <source>
        <strain evidence="5">ASG 168</strain>
    </source>
</reference>
<evidence type="ECO:0000259" key="4">
    <source>
        <dbReference type="SMART" id="SM00822"/>
    </source>
</evidence>
<dbReference type="SUPFAM" id="SSF51735">
    <property type="entry name" value="NAD(P)-binding Rossmann-fold domains"/>
    <property type="match status" value="1"/>
</dbReference>
<evidence type="ECO:0000256" key="1">
    <source>
        <dbReference type="ARBA" id="ARBA00006484"/>
    </source>
</evidence>